<evidence type="ECO:0000313" key="1">
    <source>
        <dbReference type="EMBL" id="QYY44516.1"/>
    </source>
</evidence>
<dbReference type="SUPFAM" id="SSF81301">
    <property type="entry name" value="Nucleotidyltransferase"/>
    <property type="match status" value="1"/>
</dbReference>
<proteinExistence type="predicted"/>
<protein>
    <recommendedName>
        <fullName evidence="3">UbiD family decarboxylase</fullName>
    </recommendedName>
</protein>
<dbReference type="EMBL" id="CP080764">
    <property type="protein sequence ID" value="QYY44516.1"/>
    <property type="molecule type" value="Genomic_DNA"/>
</dbReference>
<sequence length="188" mass="22034">MLSIESYRAEVYGLKGKPKTEKMLLFSAILTEILESLNVEPIIVGGFSVELYTRNSYLTEDIDFVLNGRDKANQVLLDLGFEKQGKDWYHKEVGLIVEIPDNWLDGDYSRVTKLNIGNGRYVKVIGIEDIICDRLRACKFWRSQSDCEWAFRLYYAHRERIDMKYLKQKATKDGTYEIVEEWIEKNNE</sequence>
<keyword evidence="2" id="KW-1185">Reference proteome</keyword>
<evidence type="ECO:0008006" key="3">
    <source>
        <dbReference type="Google" id="ProtNLM"/>
    </source>
</evidence>
<name>A0ABX8YG25_ANETH</name>
<gene>
    <name evidence="1" type="ORF">K3F53_07285</name>
</gene>
<dbReference type="Proteomes" id="UP000826616">
    <property type="component" value="Chromosome"/>
</dbReference>
<dbReference type="InterPro" id="IPR043519">
    <property type="entry name" value="NT_sf"/>
</dbReference>
<organism evidence="1 2">
    <name type="scientific">Aneurinibacillus thermoaerophilus</name>
    <dbReference type="NCBI Taxonomy" id="143495"/>
    <lineage>
        <taxon>Bacteria</taxon>
        <taxon>Bacillati</taxon>
        <taxon>Bacillota</taxon>
        <taxon>Bacilli</taxon>
        <taxon>Bacillales</taxon>
        <taxon>Paenibacillaceae</taxon>
        <taxon>Aneurinibacillus group</taxon>
        <taxon>Aneurinibacillus</taxon>
    </lineage>
</organism>
<accession>A0ABX8YG25</accession>
<reference evidence="1 2" key="1">
    <citation type="submission" date="2021-08" db="EMBL/GenBank/DDBJ databases">
        <title>Complete genome sequence of the strain Aneurinibacillus thermoaerophilus CCM 8960.</title>
        <authorList>
            <person name="Musilova J."/>
            <person name="Kourilova X."/>
            <person name="Pernicova I."/>
            <person name="Bezdicek M."/>
            <person name="Lengerova M."/>
            <person name="Obruca S."/>
            <person name="Sedlar K."/>
        </authorList>
    </citation>
    <scope>NUCLEOTIDE SEQUENCE [LARGE SCALE GENOMIC DNA]</scope>
    <source>
        <strain evidence="1 2">CCM 8960</strain>
    </source>
</reference>
<evidence type="ECO:0000313" key="2">
    <source>
        <dbReference type="Proteomes" id="UP000826616"/>
    </source>
</evidence>